<dbReference type="CDD" id="cd11029">
    <property type="entry name" value="CYP107-like"/>
    <property type="match status" value="1"/>
</dbReference>
<evidence type="ECO:0000256" key="7">
    <source>
        <dbReference type="RuleBase" id="RU000461"/>
    </source>
</evidence>
<dbReference type="PRINTS" id="PR00359">
    <property type="entry name" value="BP450"/>
</dbReference>
<keyword evidence="9" id="KW-1185">Reference proteome</keyword>
<dbReference type="RefSeq" id="WP_173094292.1">
    <property type="nucleotide sequence ID" value="NZ_CP053892.1"/>
</dbReference>
<dbReference type="InterPro" id="IPR001128">
    <property type="entry name" value="Cyt_P450"/>
</dbReference>
<proteinExistence type="inferred from homology"/>
<keyword evidence="3 7" id="KW-0479">Metal-binding</keyword>
<dbReference type="Gene3D" id="1.10.630.10">
    <property type="entry name" value="Cytochrome P450"/>
    <property type="match status" value="1"/>
</dbReference>
<dbReference type="PANTHER" id="PTHR46696">
    <property type="entry name" value="P450, PUTATIVE (EUROFUNG)-RELATED"/>
    <property type="match status" value="1"/>
</dbReference>
<dbReference type="GO" id="GO:0004497">
    <property type="term" value="F:monooxygenase activity"/>
    <property type="evidence" value="ECO:0007669"/>
    <property type="project" value="UniProtKB-KW"/>
</dbReference>
<evidence type="ECO:0000313" key="9">
    <source>
        <dbReference type="Proteomes" id="UP000501240"/>
    </source>
</evidence>
<keyword evidence="6 7" id="KW-0503">Monooxygenase</keyword>
<dbReference type="Proteomes" id="UP000501240">
    <property type="component" value="Chromosome"/>
</dbReference>
<accession>A0A7D3VVH4</accession>
<protein>
    <submittedName>
        <fullName evidence="8">Cytochrome P450</fullName>
    </submittedName>
</protein>
<dbReference type="FunFam" id="1.10.630.10:FF:000018">
    <property type="entry name" value="Cytochrome P450 monooxygenase"/>
    <property type="match status" value="1"/>
</dbReference>
<keyword evidence="5 7" id="KW-0408">Iron</keyword>
<comment type="similarity">
    <text evidence="1 7">Belongs to the cytochrome P450 family.</text>
</comment>
<dbReference type="Pfam" id="PF00067">
    <property type="entry name" value="p450"/>
    <property type="match status" value="1"/>
</dbReference>
<dbReference type="SUPFAM" id="SSF48264">
    <property type="entry name" value="Cytochrome P450"/>
    <property type="match status" value="1"/>
</dbReference>
<dbReference type="InterPro" id="IPR002397">
    <property type="entry name" value="Cyt_P450_B"/>
</dbReference>
<gene>
    <name evidence="8" type="ORF">ACTIVE_1547</name>
</gene>
<keyword evidence="4 7" id="KW-0560">Oxidoreductase</keyword>
<reference evidence="8 9" key="1">
    <citation type="submission" date="2020-05" db="EMBL/GenBank/DDBJ databases">
        <title>Actinomadura verrucosospora NRRL-B18236 (PFL_A860) Genome sequencing and assembly.</title>
        <authorList>
            <person name="Samborskyy M."/>
        </authorList>
    </citation>
    <scope>NUCLEOTIDE SEQUENCE [LARGE SCALE GENOMIC DNA]</scope>
    <source>
        <strain evidence="8 9">NRRL:B18236</strain>
    </source>
</reference>
<sequence length="422" mass="45641">MTVHPDAVVLETALLADPPALRARLGSDAPVHRVVLPDGMPSWLVTGNDAIRQALNDPRIVRDAAAAAPGLREHLGLASDDFVLTRHMLFADPPDHTRLRRLVSRAFTARRIERLRPRVTELAHGLIDAFAGRGRADLVASLALPLPVAVISELLGVPAADRARFERRAEIITGAGTSSDAAELAAAGQWFDCYLIDLVERRRREPGDDMISAMLAVQEQDDRLTDVEVRSNAFLLLAAGFETSVNLIANGVLALLRHPGQLAGLRADRGLMRSAVEELLRYDSPVSSITYRFARERTSIAGTVIEAGEHIALSPPCGNHDTAKFTAPERLDLRRRGNAHVGFGHGIHFCLGAPLARLEGEVVFGAVLDRLPGLALAVPAEELTWKETFIVHRLDSLPVTFTPARPASGHRPEAALHDAVSG</sequence>
<evidence type="ECO:0000256" key="1">
    <source>
        <dbReference type="ARBA" id="ARBA00010617"/>
    </source>
</evidence>
<evidence type="ECO:0000313" key="8">
    <source>
        <dbReference type="EMBL" id="QKG19911.1"/>
    </source>
</evidence>
<keyword evidence="2 7" id="KW-0349">Heme</keyword>
<evidence type="ECO:0000256" key="3">
    <source>
        <dbReference type="ARBA" id="ARBA00022723"/>
    </source>
</evidence>
<dbReference type="GO" id="GO:0016705">
    <property type="term" value="F:oxidoreductase activity, acting on paired donors, with incorporation or reduction of molecular oxygen"/>
    <property type="evidence" value="ECO:0007669"/>
    <property type="project" value="InterPro"/>
</dbReference>
<dbReference type="InterPro" id="IPR017972">
    <property type="entry name" value="Cyt_P450_CS"/>
</dbReference>
<dbReference type="EMBL" id="CP053892">
    <property type="protein sequence ID" value="QKG19911.1"/>
    <property type="molecule type" value="Genomic_DNA"/>
</dbReference>
<evidence type="ECO:0000256" key="2">
    <source>
        <dbReference type="ARBA" id="ARBA00022617"/>
    </source>
</evidence>
<dbReference type="AlphaFoldDB" id="A0A7D3VVH4"/>
<dbReference type="PANTHER" id="PTHR46696:SF1">
    <property type="entry name" value="CYTOCHROME P450 YJIB-RELATED"/>
    <property type="match status" value="1"/>
</dbReference>
<evidence type="ECO:0000256" key="5">
    <source>
        <dbReference type="ARBA" id="ARBA00023004"/>
    </source>
</evidence>
<evidence type="ECO:0000256" key="6">
    <source>
        <dbReference type="ARBA" id="ARBA00023033"/>
    </source>
</evidence>
<name>A0A7D3VVH4_ACTVE</name>
<dbReference type="InterPro" id="IPR036396">
    <property type="entry name" value="Cyt_P450_sf"/>
</dbReference>
<dbReference type="GO" id="GO:0020037">
    <property type="term" value="F:heme binding"/>
    <property type="evidence" value="ECO:0007669"/>
    <property type="project" value="InterPro"/>
</dbReference>
<dbReference type="PROSITE" id="PS00086">
    <property type="entry name" value="CYTOCHROME_P450"/>
    <property type="match status" value="1"/>
</dbReference>
<organism evidence="8 9">
    <name type="scientific">Actinomadura verrucosospora</name>
    <dbReference type="NCBI Taxonomy" id="46165"/>
    <lineage>
        <taxon>Bacteria</taxon>
        <taxon>Bacillati</taxon>
        <taxon>Actinomycetota</taxon>
        <taxon>Actinomycetes</taxon>
        <taxon>Streptosporangiales</taxon>
        <taxon>Thermomonosporaceae</taxon>
        <taxon>Actinomadura</taxon>
    </lineage>
</organism>
<dbReference type="GO" id="GO:0005506">
    <property type="term" value="F:iron ion binding"/>
    <property type="evidence" value="ECO:0007669"/>
    <property type="project" value="InterPro"/>
</dbReference>
<evidence type="ECO:0000256" key="4">
    <source>
        <dbReference type="ARBA" id="ARBA00023002"/>
    </source>
</evidence>